<proteinExistence type="inferred from homology"/>
<evidence type="ECO:0000256" key="19">
    <source>
        <dbReference type="ARBA" id="ARBA00045008"/>
    </source>
</evidence>
<dbReference type="CDD" id="cd18788">
    <property type="entry name" value="SF2_C_XPD"/>
    <property type="match status" value="1"/>
</dbReference>
<dbReference type="InterPro" id="IPR010614">
    <property type="entry name" value="RAD3-like_helicase_DEAD"/>
</dbReference>
<comment type="function">
    <text evidence="20">ATP-dependent DNA helicase important for chromosome transmission and normal cell cycle progression in G(2)/M. May have a role in changing DNA topology to allow the loading of proteins involved in maintaining sister chromatid cohesion in the vicinity of the centromeres. Has a specific role in chromosome segregation during meiosis II.</text>
</comment>
<dbReference type="OrthoDB" id="267079at2759"/>
<dbReference type="PANTHER" id="PTHR11472">
    <property type="entry name" value="DNA REPAIR DEAD HELICASE RAD3/XP-D SUBFAMILY MEMBER"/>
    <property type="match status" value="1"/>
</dbReference>
<evidence type="ECO:0000256" key="10">
    <source>
        <dbReference type="ARBA" id="ARBA00022840"/>
    </source>
</evidence>
<accession>A0A2X0LAE4</accession>
<evidence type="ECO:0000256" key="18">
    <source>
        <dbReference type="ARBA" id="ARBA00044998"/>
    </source>
</evidence>
<evidence type="ECO:0000256" key="23">
    <source>
        <dbReference type="SAM" id="MobiDB-lite"/>
    </source>
</evidence>
<dbReference type="InterPro" id="IPR002464">
    <property type="entry name" value="DNA/RNA_helicase_DEAH_CS"/>
</dbReference>
<dbReference type="EC" id="5.6.2.3" evidence="17"/>
<dbReference type="AlphaFoldDB" id="A0A2X0LAE4"/>
<dbReference type="GO" id="GO:0051536">
    <property type="term" value="F:iron-sulfur cluster binding"/>
    <property type="evidence" value="ECO:0007669"/>
    <property type="project" value="UniProtKB-KW"/>
</dbReference>
<feature type="domain" description="Helicase ATP-binding" evidence="24">
    <location>
        <begin position="27"/>
        <end position="474"/>
    </location>
</feature>
<evidence type="ECO:0000256" key="2">
    <source>
        <dbReference type="ARBA" id="ARBA00004123"/>
    </source>
</evidence>
<comment type="subcellular location">
    <subcellularLocation>
        <location evidence="2">Nucleus</location>
    </subcellularLocation>
</comment>
<dbReference type="PROSITE" id="PS00690">
    <property type="entry name" value="DEAH_ATP_HELICASE"/>
    <property type="match status" value="1"/>
</dbReference>
<evidence type="ECO:0000256" key="5">
    <source>
        <dbReference type="ARBA" id="ARBA00017386"/>
    </source>
</evidence>
<evidence type="ECO:0000256" key="13">
    <source>
        <dbReference type="ARBA" id="ARBA00023235"/>
    </source>
</evidence>
<feature type="compositionally biased region" description="Basic and acidic residues" evidence="23">
    <location>
        <begin position="187"/>
        <end position="198"/>
    </location>
</feature>
<evidence type="ECO:0000256" key="22">
    <source>
        <dbReference type="SAM" id="Coils"/>
    </source>
</evidence>
<evidence type="ECO:0000256" key="21">
    <source>
        <dbReference type="ARBA" id="ARBA00048954"/>
    </source>
</evidence>
<dbReference type="NCBIfam" id="TIGR00604">
    <property type="entry name" value="rad3"/>
    <property type="match status" value="1"/>
</dbReference>
<keyword evidence="6" id="KW-0479">Metal-binding</keyword>
<keyword evidence="9" id="KW-0347">Helicase</keyword>
<keyword evidence="14" id="KW-0539">Nucleus</keyword>
<feature type="compositionally biased region" description="Low complexity" evidence="23">
    <location>
        <begin position="1"/>
        <end position="11"/>
    </location>
</feature>
<dbReference type="GO" id="GO:0034085">
    <property type="term" value="P:establishment of sister chromatid cohesion"/>
    <property type="evidence" value="ECO:0007669"/>
    <property type="project" value="TreeGrafter"/>
</dbReference>
<name>A0A2X0LAE4_9BASI</name>
<evidence type="ECO:0000259" key="24">
    <source>
        <dbReference type="PROSITE" id="PS51193"/>
    </source>
</evidence>
<dbReference type="GO" id="GO:0003677">
    <property type="term" value="F:DNA binding"/>
    <property type="evidence" value="ECO:0007669"/>
    <property type="project" value="InterPro"/>
</dbReference>
<evidence type="ECO:0000256" key="3">
    <source>
        <dbReference type="ARBA" id="ARBA00008435"/>
    </source>
</evidence>
<keyword evidence="13" id="KW-0413">Isomerase</keyword>
<dbReference type="PANTHER" id="PTHR11472:SF41">
    <property type="entry name" value="ATP-DEPENDENT DNA HELICASE DDX11-RELATED"/>
    <property type="match status" value="1"/>
</dbReference>
<comment type="catalytic activity">
    <reaction evidence="21">
        <text>ATP + H2O = ADP + phosphate + H(+)</text>
        <dbReference type="Rhea" id="RHEA:13065"/>
        <dbReference type="ChEBI" id="CHEBI:15377"/>
        <dbReference type="ChEBI" id="CHEBI:15378"/>
        <dbReference type="ChEBI" id="CHEBI:30616"/>
        <dbReference type="ChEBI" id="CHEBI:43474"/>
        <dbReference type="ChEBI" id="CHEBI:456216"/>
        <dbReference type="EC" id="5.6.2.3"/>
    </reaction>
</comment>
<sequence>MTPSHAATPPDGAAPPPTTTTIDYAPSDPSFSFPYTAYSIQQELMQHLYQALARSQVTVIESPTGTGKSLSLISASLTFLRDAKHHARTSLIETIQAQVRADSGSKDEPDWVLEHEIQSRLKAWEREESELEQRLEEIRKKEEELRKLMPSGAAQMGRRKRNVCEKSAFTVKSVCLMIDVRLFQRIDGERGPDSKPSEDEFAPEPYYETEQDTHKVDDNGPDNFSPAVRAMLAKINGRGSTGPEQEEPDVQKIYFASRTHSQLSQFIAELRKTPFSHSTPIPDAPEGSPTSIPPIRVIPLGSRQNLCINDEMRNKSHGSNEVLGDLCLELQKGSTEEKRCPYLPPMSEPTKLNDFRDRALTQVGDIEDIEDLGRRTKTCPYYGSRKAVRSAQLVTLPYNMLMSKAAREALGVSVKDHIIIVDEAHNLIDSILQLHSVSITTSQITSIRAALLTYLTKFKTRLNGANAAYLRQLALLLRGLAEYAMSWANERVKGKKKEEMVGVNALFQSRGGAVGGGKGAIDQVNLFKLDQYLKTSKIARKEAFYFEQIGGYVDSLAEETTAAGRQAVRTNATRNLQRIQKFILSLASSEKDGRILLSTEPKPVQAGQVGPEKVEVTLKYMLLAPSESFKDVTEEARSVVLAGGTMEPMSDFRDQLFPYLPSERFSTFSCGHVVPPDHIACFAVSKGPTGGSLEFKFDRRKDEKLLDELGHSIVNLTNVIPHGIVVFVPSYDFLFQIQARWEKTNLITRLGSRKKVFWEPKSSSEVDLILRDYSAAITTPPSKGAILFAVVGAKLSEGINFANEMARAVIICGIPYPNAQSTELKERMNFLKTTAPKDSKIDPGQTLYQNLAFRAVNQSIGRAIRNSTDWAAIILLDARYQQVSKQTQLPRWLGQDVRNVEGFGQLMKEVVGFVKRRKGVEG</sequence>
<organism evidence="25 26">
    <name type="scientific">Microbotryum saponariae</name>
    <dbReference type="NCBI Taxonomy" id="289078"/>
    <lineage>
        <taxon>Eukaryota</taxon>
        <taxon>Fungi</taxon>
        <taxon>Dikarya</taxon>
        <taxon>Basidiomycota</taxon>
        <taxon>Pucciniomycotina</taxon>
        <taxon>Microbotryomycetes</taxon>
        <taxon>Microbotryales</taxon>
        <taxon>Microbotryaceae</taxon>
        <taxon>Microbotryum</taxon>
    </lineage>
</organism>
<dbReference type="EMBL" id="FMWP01000096">
    <property type="protein sequence ID" value="SCZ99515.1"/>
    <property type="molecule type" value="Genomic_DNA"/>
</dbReference>
<dbReference type="Gene3D" id="3.40.50.300">
    <property type="entry name" value="P-loop containing nucleotide triphosphate hydrolases"/>
    <property type="match status" value="3"/>
</dbReference>
<evidence type="ECO:0000256" key="15">
    <source>
        <dbReference type="ARBA" id="ARBA00023306"/>
    </source>
</evidence>
<protein>
    <recommendedName>
        <fullName evidence="5">ATP-dependent DNA helicase CHL1</fullName>
        <ecNumber evidence="17">5.6.2.3</ecNumber>
    </recommendedName>
    <alternativeName>
        <fullName evidence="4">ATP-dependent DNA helicase chl1</fullName>
    </alternativeName>
    <alternativeName>
        <fullName evidence="16">Chromosome loss protein 1</fullName>
    </alternativeName>
    <alternativeName>
        <fullName evidence="18 19">DNA 5'-3' helicase CHL1</fullName>
    </alternativeName>
</protein>
<comment type="similarity">
    <text evidence="3">Belongs to the DEAD box helicase family. DEAH subfamily. DDX11/CHL1 sub-subfamily.</text>
</comment>
<feature type="coiled-coil region" evidence="22">
    <location>
        <begin position="114"/>
        <end position="148"/>
    </location>
</feature>
<dbReference type="Pfam" id="PF06733">
    <property type="entry name" value="DEAD_2"/>
    <property type="match status" value="1"/>
</dbReference>
<keyword evidence="26" id="KW-1185">Reference proteome</keyword>
<dbReference type="PROSITE" id="PS51193">
    <property type="entry name" value="HELICASE_ATP_BIND_2"/>
    <property type="match status" value="1"/>
</dbReference>
<evidence type="ECO:0000256" key="20">
    <source>
        <dbReference type="ARBA" id="ARBA00045702"/>
    </source>
</evidence>
<evidence type="ECO:0000313" key="26">
    <source>
        <dbReference type="Proteomes" id="UP000249723"/>
    </source>
</evidence>
<evidence type="ECO:0000313" key="25">
    <source>
        <dbReference type="EMBL" id="SCZ99515.1"/>
    </source>
</evidence>
<feature type="region of interest" description="Disordered" evidence="23">
    <location>
        <begin position="1"/>
        <end position="26"/>
    </location>
</feature>
<dbReference type="GO" id="GO:0005634">
    <property type="term" value="C:nucleus"/>
    <property type="evidence" value="ECO:0007669"/>
    <property type="project" value="UniProtKB-SubCell"/>
</dbReference>
<dbReference type="InterPro" id="IPR027417">
    <property type="entry name" value="P-loop_NTPase"/>
</dbReference>
<reference evidence="26" key="1">
    <citation type="submission" date="2016-10" db="EMBL/GenBank/DDBJ databases">
        <authorList>
            <person name="Jeantristanb JTB J.-T."/>
            <person name="Ricardo R."/>
        </authorList>
    </citation>
    <scope>NUCLEOTIDE SEQUENCE [LARGE SCALE GENOMIC DNA]</scope>
</reference>
<feature type="region of interest" description="Disordered" evidence="23">
    <location>
        <begin position="187"/>
        <end position="220"/>
    </location>
</feature>
<dbReference type="GO" id="GO:0043139">
    <property type="term" value="F:5'-3' DNA helicase activity"/>
    <property type="evidence" value="ECO:0007669"/>
    <property type="project" value="UniProtKB-EC"/>
</dbReference>
<dbReference type="InterPro" id="IPR013020">
    <property type="entry name" value="Rad3/Chl1-like"/>
</dbReference>
<keyword evidence="10" id="KW-0067">ATP-binding</keyword>
<evidence type="ECO:0000256" key="1">
    <source>
        <dbReference type="ARBA" id="ARBA00001966"/>
    </source>
</evidence>
<dbReference type="Pfam" id="PF13307">
    <property type="entry name" value="Helicase_C_2"/>
    <property type="match status" value="1"/>
</dbReference>
<evidence type="ECO:0000256" key="6">
    <source>
        <dbReference type="ARBA" id="ARBA00022723"/>
    </source>
</evidence>
<keyword evidence="22" id="KW-0175">Coiled coil</keyword>
<evidence type="ECO:0000256" key="8">
    <source>
        <dbReference type="ARBA" id="ARBA00022801"/>
    </source>
</evidence>
<dbReference type="GO" id="GO:0016818">
    <property type="term" value="F:hydrolase activity, acting on acid anhydrides, in phosphorus-containing anhydrides"/>
    <property type="evidence" value="ECO:0007669"/>
    <property type="project" value="InterPro"/>
</dbReference>
<feature type="compositionally biased region" description="Acidic residues" evidence="23">
    <location>
        <begin position="199"/>
        <end position="210"/>
    </location>
</feature>
<keyword evidence="7" id="KW-0547">Nucleotide-binding</keyword>
<dbReference type="InterPro" id="IPR014013">
    <property type="entry name" value="Helic_SF1/SF2_ATP-bd_DinG/Rad3"/>
</dbReference>
<comment type="cofactor">
    <cofactor evidence="1">
        <name>[4Fe-4S] cluster</name>
        <dbReference type="ChEBI" id="CHEBI:49883"/>
    </cofactor>
</comment>
<dbReference type="GO" id="GO:0006974">
    <property type="term" value="P:DNA damage response"/>
    <property type="evidence" value="ECO:0007669"/>
    <property type="project" value="UniProtKB-ARBA"/>
</dbReference>
<evidence type="ECO:0000256" key="11">
    <source>
        <dbReference type="ARBA" id="ARBA00023004"/>
    </source>
</evidence>
<gene>
    <name evidence="25" type="ORF">BZ3500_MVSOF-1268-A1-R1_CHR3-1G06054</name>
</gene>
<keyword evidence="12" id="KW-0411">Iron-sulfur</keyword>
<dbReference type="SMART" id="SM00491">
    <property type="entry name" value="HELICc2"/>
    <property type="match status" value="1"/>
</dbReference>
<dbReference type="InterPro" id="IPR006554">
    <property type="entry name" value="Helicase-like_DEXD_c2"/>
</dbReference>
<dbReference type="FunFam" id="3.40.50.300:FF:000135">
    <property type="entry name" value="DNA repair helicase RAD3, putative"/>
    <property type="match status" value="1"/>
</dbReference>
<dbReference type="Proteomes" id="UP000249723">
    <property type="component" value="Unassembled WGS sequence"/>
</dbReference>
<dbReference type="InterPro" id="IPR006555">
    <property type="entry name" value="ATP-dep_Helicase_C"/>
</dbReference>
<evidence type="ECO:0000256" key="17">
    <source>
        <dbReference type="ARBA" id="ARBA00044969"/>
    </source>
</evidence>
<evidence type="ECO:0000256" key="7">
    <source>
        <dbReference type="ARBA" id="ARBA00022741"/>
    </source>
</evidence>
<evidence type="ECO:0000256" key="16">
    <source>
        <dbReference type="ARBA" id="ARBA00029709"/>
    </source>
</evidence>
<keyword evidence="11" id="KW-0408">Iron</keyword>
<dbReference type="InterPro" id="IPR045028">
    <property type="entry name" value="DinG/Rad3-like"/>
</dbReference>
<evidence type="ECO:0000256" key="9">
    <source>
        <dbReference type="ARBA" id="ARBA00022806"/>
    </source>
</evidence>
<evidence type="ECO:0000256" key="14">
    <source>
        <dbReference type="ARBA" id="ARBA00023242"/>
    </source>
</evidence>
<dbReference type="GO" id="GO:0006139">
    <property type="term" value="P:nucleobase-containing compound metabolic process"/>
    <property type="evidence" value="ECO:0007669"/>
    <property type="project" value="InterPro"/>
</dbReference>
<evidence type="ECO:0000256" key="4">
    <source>
        <dbReference type="ARBA" id="ARBA00016387"/>
    </source>
</evidence>
<keyword evidence="8" id="KW-0378">Hydrolase</keyword>
<dbReference type="GO" id="GO:0005524">
    <property type="term" value="F:ATP binding"/>
    <property type="evidence" value="ECO:0007669"/>
    <property type="project" value="UniProtKB-KW"/>
</dbReference>
<evidence type="ECO:0000256" key="12">
    <source>
        <dbReference type="ARBA" id="ARBA00023014"/>
    </source>
</evidence>
<dbReference type="STRING" id="289078.A0A2X0LAE4"/>
<dbReference type="SUPFAM" id="SSF52540">
    <property type="entry name" value="P-loop containing nucleoside triphosphate hydrolases"/>
    <property type="match status" value="1"/>
</dbReference>
<keyword evidence="15" id="KW-0131">Cell cycle</keyword>
<dbReference type="SMART" id="SM00488">
    <property type="entry name" value="DEXDc2"/>
    <property type="match status" value="1"/>
</dbReference>
<dbReference type="GO" id="GO:0046872">
    <property type="term" value="F:metal ion binding"/>
    <property type="evidence" value="ECO:0007669"/>
    <property type="project" value="UniProtKB-KW"/>
</dbReference>